<evidence type="ECO:0000256" key="1">
    <source>
        <dbReference type="ARBA" id="ARBA00010126"/>
    </source>
</evidence>
<evidence type="ECO:0000313" key="5">
    <source>
        <dbReference type="EMBL" id="TYI80404.1"/>
    </source>
</evidence>
<dbReference type="AlphaFoldDB" id="A0A5D2UUC5"/>
<feature type="non-terminal residue" evidence="5">
    <location>
        <position position="1"/>
    </location>
</feature>
<feature type="domain" description="Nuclear speckle splicing regulatory protein 1 N-terminal" evidence="4">
    <location>
        <begin position="67"/>
        <end position="106"/>
    </location>
</feature>
<protein>
    <recommendedName>
        <fullName evidence="4">Nuclear speckle splicing regulatory protein 1 N-terminal domain-containing protein</fullName>
    </recommendedName>
</protein>
<gene>
    <name evidence="5" type="ORF">E1A91_D05G085500v1</name>
</gene>
<evidence type="ECO:0000256" key="3">
    <source>
        <dbReference type="SAM" id="MobiDB-lite"/>
    </source>
</evidence>
<reference evidence="5 6" key="1">
    <citation type="submission" date="2019-07" db="EMBL/GenBank/DDBJ databases">
        <title>WGS assembly of Gossypium mustelinum.</title>
        <authorList>
            <person name="Chen Z.J."/>
            <person name="Sreedasyam A."/>
            <person name="Ando A."/>
            <person name="Song Q."/>
            <person name="De L."/>
            <person name="Hulse-Kemp A."/>
            <person name="Ding M."/>
            <person name="Ye W."/>
            <person name="Kirkbride R."/>
            <person name="Jenkins J."/>
            <person name="Plott C."/>
            <person name="Lovell J."/>
            <person name="Lin Y.-M."/>
            <person name="Vaughn R."/>
            <person name="Liu B."/>
            <person name="Li W."/>
            <person name="Simpson S."/>
            <person name="Scheffler B."/>
            <person name="Saski C."/>
            <person name="Grover C."/>
            <person name="Hu G."/>
            <person name="Conover J."/>
            <person name="Carlson J."/>
            <person name="Shu S."/>
            <person name="Boston L."/>
            <person name="Williams M."/>
            <person name="Peterson D."/>
            <person name="Mcgee K."/>
            <person name="Jones D."/>
            <person name="Wendel J."/>
            <person name="Stelly D."/>
            <person name="Grimwood J."/>
            <person name="Schmutz J."/>
        </authorList>
    </citation>
    <scope>NUCLEOTIDE SEQUENCE [LARGE SCALE GENOMIC DNA]</scope>
    <source>
        <strain evidence="5">1408120.09</strain>
    </source>
</reference>
<feature type="region of interest" description="Disordered" evidence="3">
    <location>
        <begin position="141"/>
        <end position="233"/>
    </location>
</feature>
<name>A0A5D2UUC5_GOSMU</name>
<evidence type="ECO:0000313" key="6">
    <source>
        <dbReference type="Proteomes" id="UP000323597"/>
    </source>
</evidence>
<sequence length="233" mass="27780">EISRQARKNKSLKDIEEQHKKALEEDPLMTKKVVRPRIQDREERKFLGLFYCNNLNYYFYLLDFLLYADKDKFVTSAYKKKLAEQAKWMEEERLPQIREEKDDVTRKRDLSDFYFNLGKNEINTELRKSEKKDEEIDVYNSVEPLPDSNALESSRMTDRNQDETSCPQNHESRFQDSRPNITIDTLPDTAVQESPLEKQISVDQPKRDHHKRGEHAVTAGRERFLPRKRAKQQ</sequence>
<keyword evidence="6" id="KW-1185">Reference proteome</keyword>
<keyword evidence="2" id="KW-0175">Coiled coil</keyword>
<dbReference type="GO" id="GO:0000381">
    <property type="term" value="P:regulation of alternative mRNA splicing, via spliceosome"/>
    <property type="evidence" value="ECO:0007669"/>
    <property type="project" value="InterPro"/>
</dbReference>
<dbReference type="Proteomes" id="UP000323597">
    <property type="component" value="Chromosome D05"/>
</dbReference>
<proteinExistence type="inferred from homology"/>
<comment type="similarity">
    <text evidence="1">Belongs to the NSRP1 family.</text>
</comment>
<dbReference type="PANTHER" id="PTHR30060:SF0">
    <property type="entry name" value="COILED-COIL PROTEIN (DUF2040)-RELATED"/>
    <property type="match status" value="1"/>
</dbReference>
<dbReference type="PANTHER" id="PTHR30060">
    <property type="entry name" value="INNER MEMBRANE PROTEIN"/>
    <property type="match status" value="1"/>
</dbReference>
<dbReference type="EMBL" id="CM017653">
    <property type="protein sequence ID" value="TYI80404.1"/>
    <property type="molecule type" value="Genomic_DNA"/>
</dbReference>
<evidence type="ECO:0000259" key="4">
    <source>
        <dbReference type="Pfam" id="PF09745"/>
    </source>
</evidence>
<dbReference type="Pfam" id="PF09745">
    <property type="entry name" value="NSRP1_N"/>
    <property type="match status" value="1"/>
</dbReference>
<accession>A0A5D2UUC5</accession>
<organism evidence="5 6">
    <name type="scientific">Gossypium mustelinum</name>
    <name type="common">Cotton</name>
    <name type="synonym">Gossypium caicoense</name>
    <dbReference type="NCBI Taxonomy" id="34275"/>
    <lineage>
        <taxon>Eukaryota</taxon>
        <taxon>Viridiplantae</taxon>
        <taxon>Streptophyta</taxon>
        <taxon>Embryophyta</taxon>
        <taxon>Tracheophyta</taxon>
        <taxon>Spermatophyta</taxon>
        <taxon>Magnoliopsida</taxon>
        <taxon>eudicotyledons</taxon>
        <taxon>Gunneridae</taxon>
        <taxon>Pentapetalae</taxon>
        <taxon>rosids</taxon>
        <taxon>malvids</taxon>
        <taxon>Malvales</taxon>
        <taxon>Malvaceae</taxon>
        <taxon>Malvoideae</taxon>
        <taxon>Gossypium</taxon>
    </lineage>
</organism>
<dbReference type="InterPro" id="IPR018612">
    <property type="entry name" value="NSRP1_N"/>
</dbReference>
<evidence type="ECO:0000256" key="2">
    <source>
        <dbReference type="ARBA" id="ARBA00023054"/>
    </source>
</evidence>